<dbReference type="SUPFAM" id="SSF53756">
    <property type="entry name" value="UDP-Glycosyltransferase/glycogen phosphorylase"/>
    <property type="match status" value="2"/>
</dbReference>
<dbReference type="InterPro" id="IPR001296">
    <property type="entry name" value="Glyco_trans_1"/>
</dbReference>
<dbReference type="RefSeq" id="WP_158053393.1">
    <property type="nucleotide sequence ID" value="NZ_WBKB01000012.1"/>
</dbReference>
<dbReference type="EMBL" id="WBKB01000012">
    <property type="protein sequence ID" value="KAB1640832.1"/>
    <property type="molecule type" value="Genomic_DNA"/>
</dbReference>
<gene>
    <name evidence="5" type="ORF">F8O05_14125</name>
</gene>
<evidence type="ECO:0000256" key="1">
    <source>
        <dbReference type="ARBA" id="ARBA00022676"/>
    </source>
</evidence>
<dbReference type="Pfam" id="PF13439">
    <property type="entry name" value="Glyco_transf_4"/>
    <property type="match status" value="1"/>
</dbReference>
<protein>
    <submittedName>
        <fullName evidence="5">Glycosyltransferase family 4 protein</fullName>
    </submittedName>
</protein>
<accession>A0A7J5B8A6</accession>
<evidence type="ECO:0000313" key="6">
    <source>
        <dbReference type="Proteomes" id="UP000433493"/>
    </source>
</evidence>
<evidence type="ECO:0000259" key="4">
    <source>
        <dbReference type="Pfam" id="PF13439"/>
    </source>
</evidence>
<organism evidence="5 6">
    <name type="scientific">Gulosibacter chungangensis</name>
    <dbReference type="NCBI Taxonomy" id="979746"/>
    <lineage>
        <taxon>Bacteria</taxon>
        <taxon>Bacillati</taxon>
        <taxon>Actinomycetota</taxon>
        <taxon>Actinomycetes</taxon>
        <taxon>Micrococcales</taxon>
        <taxon>Microbacteriaceae</taxon>
        <taxon>Gulosibacter</taxon>
    </lineage>
</organism>
<dbReference type="CDD" id="cd03801">
    <property type="entry name" value="GT4_PimA-like"/>
    <property type="match status" value="1"/>
</dbReference>
<sequence>MSRTVKVLVYGDVNLNVIDGSAIWLPSMAEAWAKAGADVHVQLKAVEQRSLLSGPLRSLPSVQVFDAHPRNRETLTVQEAADAIEALDNEHHYDVILVRGIQAATAIGKRPALAAKLWAYVTEYAYGPDHFDEQRRERIGAIANSTRYMLAQTEEARAVLENLVPDAAGKTLLLRPMVPDEITPTGQHELAGRGTPENPLRLIYTGKFAKAWRTDLMPQLVAELAQLGIYATLTMVGDKVHNEPSDPDWADNMRSVMAASTPGVTWAGAKDRASSLALVAESDLLLSWRSSDLDLSLEVSTKVLESSALGVPSVINRTPIHEAIFGDDYPLFVDARTDTPADIAATIRVALQRNEDLSGRLAALIQPYRISSRADELRGYLRRIGIDSHDGEFVDAVAVAAGVTNTKAPDQPLKVLLAGHDLKFAGELVELLQRMPGVELRIDQWKALHSHDEIASKKALDWADVIICEWAGSNAVWYSKHKKPGQRLVVRLHMFEFRGRWLRNINTQNVDQFIAVSEYTRELIQEHLDVDATKVSVIPNALSLDDLQREPLPGREYRLGLVGFVPLLKRPDRAIDLLSRLREVDDRFTLHIRGRMPWEFPHLWQKPEQRESYLDLFSRLGSSDLHEAVAFEPFGADMGSWYRKIGWMLSPSTTESFHLAPAEGMASGAVPIVWDRPGARHTFGNEFLVAGTAEAASRILGLIEEPVQLAVLRNQAIAAVERFDEHAVEDAWLAAISG</sequence>
<comment type="caution">
    <text evidence="5">The sequence shown here is derived from an EMBL/GenBank/DDBJ whole genome shotgun (WGS) entry which is preliminary data.</text>
</comment>
<dbReference type="AlphaFoldDB" id="A0A7J5B8A6"/>
<dbReference type="GO" id="GO:0016757">
    <property type="term" value="F:glycosyltransferase activity"/>
    <property type="evidence" value="ECO:0007669"/>
    <property type="project" value="UniProtKB-KW"/>
</dbReference>
<evidence type="ECO:0000259" key="3">
    <source>
        <dbReference type="Pfam" id="PF00534"/>
    </source>
</evidence>
<dbReference type="Pfam" id="PF00534">
    <property type="entry name" value="Glycos_transf_1"/>
    <property type="match status" value="1"/>
</dbReference>
<keyword evidence="2 5" id="KW-0808">Transferase</keyword>
<dbReference type="InterPro" id="IPR028098">
    <property type="entry name" value="Glyco_trans_4-like_N"/>
</dbReference>
<feature type="domain" description="Glycosyltransferase subfamily 4-like N-terminal" evidence="4">
    <location>
        <begin position="462"/>
        <end position="545"/>
    </location>
</feature>
<dbReference type="Proteomes" id="UP000433493">
    <property type="component" value="Unassembled WGS sequence"/>
</dbReference>
<feature type="domain" description="Glycosyl transferase family 1" evidence="3">
    <location>
        <begin position="550"/>
        <end position="705"/>
    </location>
</feature>
<name>A0A7J5B8A6_9MICO</name>
<dbReference type="Gene3D" id="3.40.50.2000">
    <property type="entry name" value="Glycogen Phosphorylase B"/>
    <property type="match status" value="3"/>
</dbReference>
<dbReference type="OrthoDB" id="506201at2"/>
<dbReference type="PANTHER" id="PTHR12526">
    <property type="entry name" value="GLYCOSYLTRANSFERASE"/>
    <property type="match status" value="1"/>
</dbReference>
<evidence type="ECO:0000256" key="2">
    <source>
        <dbReference type="ARBA" id="ARBA00022679"/>
    </source>
</evidence>
<proteinExistence type="predicted"/>
<reference evidence="5 6" key="1">
    <citation type="submission" date="2019-09" db="EMBL/GenBank/DDBJ databases">
        <title>Phylogeny of genus Pseudoclavibacter and closely related genus.</title>
        <authorList>
            <person name="Li Y."/>
        </authorList>
    </citation>
    <scope>NUCLEOTIDE SEQUENCE [LARGE SCALE GENOMIC DNA]</scope>
    <source>
        <strain evidence="5 6">KCTC 13959</strain>
    </source>
</reference>
<keyword evidence="1" id="KW-0328">Glycosyltransferase</keyword>
<keyword evidence="6" id="KW-1185">Reference proteome</keyword>
<evidence type="ECO:0000313" key="5">
    <source>
        <dbReference type="EMBL" id="KAB1640832.1"/>
    </source>
</evidence>